<keyword evidence="3" id="KW-1185">Reference proteome</keyword>
<name>A0ABQ9SL94_9PEZI</name>
<gene>
    <name evidence="2" type="ORF">CPAR01_06291</name>
</gene>
<feature type="region of interest" description="Disordered" evidence="1">
    <location>
        <begin position="107"/>
        <end position="131"/>
    </location>
</feature>
<dbReference type="Proteomes" id="UP001241169">
    <property type="component" value="Unassembled WGS sequence"/>
</dbReference>
<evidence type="ECO:0000256" key="1">
    <source>
        <dbReference type="SAM" id="MobiDB-lite"/>
    </source>
</evidence>
<dbReference type="EMBL" id="MOPA01000005">
    <property type="protein sequence ID" value="KAK1540302.1"/>
    <property type="molecule type" value="Genomic_DNA"/>
</dbReference>
<evidence type="ECO:0000313" key="2">
    <source>
        <dbReference type="EMBL" id="KAK1540302.1"/>
    </source>
</evidence>
<dbReference type="GeneID" id="85374463"/>
<sequence length="365" mass="39686">MITPAEVKGGPGLSIHLLDPSIPLYPGFIIRGHVTQKSHIVAAFATIRFCLMDCYDAGFEFWNQNAVSQVVHRVPLHTDGKALNEGLRRVQREASYLRAPEDVTGKQALPEVLSRSGDTGGGEEDAPSRGNAASAGIVTAGAGGEHGFRNAWHDDGRICDKPSGMEHAELTWNQKMQMFLGSKRVPAWHFKLRVECSSVIQLGNPAATPFRLNIIPDRAKSSDLLRDVLQKVYLTNAVINLLTIAGVSCPGRGEAHEGKCTETMTLHIDQAIAVKTGLLLVPLAAGERALELSAPLDARSRSAPREHKHHFPLGPDYTTYGFFLAHTFKWKFHLVVAGESWKCSGSQEFVVSPAVERVAAADTQS</sequence>
<organism evidence="2 3">
    <name type="scientific">Colletotrichum paranaense</name>
    <dbReference type="NCBI Taxonomy" id="1914294"/>
    <lineage>
        <taxon>Eukaryota</taxon>
        <taxon>Fungi</taxon>
        <taxon>Dikarya</taxon>
        <taxon>Ascomycota</taxon>
        <taxon>Pezizomycotina</taxon>
        <taxon>Sordariomycetes</taxon>
        <taxon>Hypocreomycetidae</taxon>
        <taxon>Glomerellales</taxon>
        <taxon>Glomerellaceae</taxon>
        <taxon>Colletotrichum</taxon>
        <taxon>Colletotrichum acutatum species complex</taxon>
    </lineage>
</organism>
<evidence type="ECO:0000313" key="3">
    <source>
        <dbReference type="Proteomes" id="UP001241169"/>
    </source>
</evidence>
<accession>A0ABQ9SL94</accession>
<proteinExistence type="predicted"/>
<evidence type="ECO:0008006" key="4">
    <source>
        <dbReference type="Google" id="ProtNLM"/>
    </source>
</evidence>
<reference evidence="2 3" key="1">
    <citation type="submission" date="2016-10" db="EMBL/GenBank/DDBJ databases">
        <title>The genome sequence of Colletotrichum fioriniae PJ7.</title>
        <authorList>
            <person name="Baroncelli R."/>
        </authorList>
    </citation>
    <scope>NUCLEOTIDE SEQUENCE [LARGE SCALE GENOMIC DNA]</scope>
    <source>
        <strain evidence="2 3">IMI 384185</strain>
    </source>
</reference>
<protein>
    <recommendedName>
        <fullName evidence="4">Arrestin-like N-terminal domain-containing protein</fullName>
    </recommendedName>
</protein>
<comment type="caution">
    <text evidence="2">The sequence shown here is derived from an EMBL/GenBank/DDBJ whole genome shotgun (WGS) entry which is preliminary data.</text>
</comment>
<dbReference type="RefSeq" id="XP_060349438.1">
    <property type="nucleotide sequence ID" value="XM_060490564.1"/>
</dbReference>